<keyword evidence="5 7" id="KW-1133">Transmembrane helix</keyword>
<feature type="transmembrane region" description="Helical" evidence="7">
    <location>
        <begin position="229"/>
        <end position="257"/>
    </location>
</feature>
<feature type="transmembrane region" description="Helical" evidence="7">
    <location>
        <begin position="32"/>
        <end position="58"/>
    </location>
</feature>
<keyword evidence="4 7" id="KW-0812">Transmembrane</keyword>
<dbReference type="GO" id="GO:0016020">
    <property type="term" value="C:membrane"/>
    <property type="evidence" value="ECO:0007669"/>
    <property type="project" value="UniProtKB-SubCell"/>
</dbReference>
<comment type="subcellular location">
    <subcellularLocation>
        <location evidence="1">Membrane</location>
        <topology evidence="1">Multi-pass membrane protein</topology>
    </subcellularLocation>
</comment>
<feature type="transmembrane region" description="Helical" evidence="7">
    <location>
        <begin position="155"/>
        <end position="179"/>
    </location>
</feature>
<accession>A0ABD5W6T7</accession>
<protein>
    <submittedName>
        <fullName evidence="9">Cation:proton antiporter</fullName>
    </submittedName>
</protein>
<keyword evidence="6 7" id="KW-0472">Membrane</keyword>
<evidence type="ECO:0000259" key="8">
    <source>
        <dbReference type="Pfam" id="PF00999"/>
    </source>
</evidence>
<evidence type="ECO:0000256" key="7">
    <source>
        <dbReference type="SAM" id="Phobius"/>
    </source>
</evidence>
<keyword evidence="10" id="KW-1185">Reference proteome</keyword>
<evidence type="ECO:0000256" key="3">
    <source>
        <dbReference type="ARBA" id="ARBA00022448"/>
    </source>
</evidence>
<feature type="transmembrane region" description="Helical" evidence="7">
    <location>
        <begin position="65"/>
        <end position="82"/>
    </location>
</feature>
<dbReference type="Proteomes" id="UP001596461">
    <property type="component" value="Unassembled WGS sequence"/>
</dbReference>
<evidence type="ECO:0000256" key="5">
    <source>
        <dbReference type="ARBA" id="ARBA00022989"/>
    </source>
</evidence>
<dbReference type="GeneID" id="81125897"/>
<dbReference type="RefSeq" id="WP_284031034.1">
    <property type="nucleotide sequence ID" value="NZ_CP126154.1"/>
</dbReference>
<feature type="transmembrane region" description="Helical" evidence="7">
    <location>
        <begin position="343"/>
        <end position="360"/>
    </location>
</feature>
<evidence type="ECO:0000256" key="4">
    <source>
        <dbReference type="ARBA" id="ARBA00022692"/>
    </source>
</evidence>
<evidence type="ECO:0000313" key="9">
    <source>
        <dbReference type="EMBL" id="MFC7068857.1"/>
    </source>
</evidence>
<dbReference type="PANTHER" id="PTHR42751:SF4">
    <property type="entry name" value="K(+)_H(+) ANTIPORTER SUBUNIT KHTU"/>
    <property type="match status" value="1"/>
</dbReference>
<feature type="transmembrane region" description="Helical" evidence="7">
    <location>
        <begin position="94"/>
        <end position="116"/>
    </location>
</feature>
<dbReference type="Gene3D" id="1.20.1530.20">
    <property type="match status" value="1"/>
</dbReference>
<evidence type="ECO:0000256" key="6">
    <source>
        <dbReference type="ARBA" id="ARBA00023136"/>
    </source>
</evidence>
<dbReference type="EMBL" id="JBHTAH010000003">
    <property type="protein sequence ID" value="MFC7068857.1"/>
    <property type="molecule type" value="Genomic_DNA"/>
</dbReference>
<reference evidence="9 10" key="1">
    <citation type="journal article" date="2019" name="Int. J. Syst. Evol. Microbiol.">
        <title>The Global Catalogue of Microorganisms (GCM) 10K type strain sequencing project: providing services to taxonomists for standard genome sequencing and annotation.</title>
        <authorList>
            <consortium name="The Broad Institute Genomics Platform"/>
            <consortium name="The Broad Institute Genome Sequencing Center for Infectious Disease"/>
            <person name="Wu L."/>
            <person name="Ma J."/>
        </authorList>
    </citation>
    <scope>NUCLEOTIDE SEQUENCE [LARGE SCALE GENOMIC DNA]</scope>
    <source>
        <strain evidence="9 10">DT31</strain>
    </source>
</reference>
<proteinExistence type="inferred from homology"/>
<feature type="transmembrane region" description="Helical" evidence="7">
    <location>
        <begin position="366"/>
        <end position="383"/>
    </location>
</feature>
<feature type="transmembrane region" description="Helical" evidence="7">
    <location>
        <begin position="294"/>
        <end position="323"/>
    </location>
</feature>
<name>A0ABD5W6T7_9EURY</name>
<evidence type="ECO:0000313" key="10">
    <source>
        <dbReference type="Proteomes" id="UP001596461"/>
    </source>
</evidence>
<dbReference type="InterPro" id="IPR006153">
    <property type="entry name" value="Cation/H_exchanger_TM"/>
</dbReference>
<evidence type="ECO:0000256" key="2">
    <source>
        <dbReference type="ARBA" id="ARBA00005551"/>
    </source>
</evidence>
<evidence type="ECO:0000256" key="1">
    <source>
        <dbReference type="ARBA" id="ARBA00004141"/>
    </source>
</evidence>
<comment type="caution">
    <text evidence="9">The sequence shown here is derived from an EMBL/GenBank/DDBJ whole genome shotgun (WGS) entry which is preliminary data.</text>
</comment>
<feature type="transmembrane region" description="Helical" evidence="7">
    <location>
        <begin position="191"/>
        <end position="209"/>
    </location>
</feature>
<keyword evidence="3" id="KW-0813">Transport</keyword>
<comment type="similarity">
    <text evidence="2">Belongs to the monovalent cation:proton antiporter 2 (CPA2) transporter (TC 2.A.37) family.</text>
</comment>
<feature type="transmembrane region" description="Helical" evidence="7">
    <location>
        <begin position="269"/>
        <end position="288"/>
    </location>
</feature>
<dbReference type="InterPro" id="IPR038770">
    <property type="entry name" value="Na+/solute_symporter_sf"/>
</dbReference>
<dbReference type="Pfam" id="PF00999">
    <property type="entry name" value="Na_H_Exchanger"/>
    <property type="match status" value="1"/>
</dbReference>
<feature type="domain" description="Cation/H+ exchanger transmembrane" evidence="8">
    <location>
        <begin position="16"/>
        <end position="382"/>
    </location>
</feature>
<organism evidence="9 10">
    <name type="scientific">Halobaculum lipolyticum</name>
    <dbReference type="NCBI Taxonomy" id="3032001"/>
    <lineage>
        <taxon>Archaea</taxon>
        <taxon>Methanobacteriati</taxon>
        <taxon>Methanobacteriota</taxon>
        <taxon>Stenosarchaea group</taxon>
        <taxon>Halobacteria</taxon>
        <taxon>Halobacteriales</taxon>
        <taxon>Haloferacaceae</taxon>
        <taxon>Halobaculum</taxon>
    </lineage>
</organism>
<dbReference type="AlphaFoldDB" id="A0ABD5W6T7"/>
<dbReference type="PANTHER" id="PTHR42751">
    <property type="entry name" value="SODIUM/HYDROGEN EXCHANGER FAMILY/TRKA DOMAIN PROTEIN"/>
    <property type="match status" value="1"/>
</dbReference>
<gene>
    <name evidence="9" type="ORF">ACFQL9_04310</name>
</gene>
<sequence length="405" mass="40855">MVTPSTLLTAGAAFVALAVAGGIARRVGQSVIAAYILVGILVGPAAPTVGGTPLTLLASAESLRLLADLGVVLLLFFVGLELSLDHLFAERNRFFLAGVADVGISLPLGVGVGLALGFSWLEAGFVGLIVFNSSTVIVAKSLTDLGWVADAESHVVLGVLVIEDVLTALGFAVLSVFLVGGADVSDAAASVARSLVFLVVLVAAAYYGAGLLERAFDGDSGELFSLGVIGVGAAVAGVGLAVGVSEAVAAFVVGTAFGRTHHAARIERLLAPIRDLFAAVFFLAIGVATDPRLLTATFAVVAAATVVTVAGQLFSGSLAGLAYGLDRRRAIRVGCALAPRGEFSLVIAAFLATAGTTPALRETIPAFTVGYVLVTSVLGTVLMRNADRISAALPARRSVAGSDDG</sequence>